<dbReference type="CDD" id="cd17546">
    <property type="entry name" value="REC_hyHK_CKI1_RcsC-like"/>
    <property type="match status" value="1"/>
</dbReference>
<keyword evidence="6" id="KW-0418">Kinase</keyword>
<evidence type="ECO:0000256" key="3">
    <source>
        <dbReference type="ARBA" id="ARBA00012438"/>
    </source>
</evidence>
<dbReference type="Pfam" id="PF00072">
    <property type="entry name" value="Response_reg"/>
    <property type="match status" value="1"/>
</dbReference>
<feature type="transmembrane region" description="Helical" evidence="9">
    <location>
        <begin position="12"/>
        <end position="29"/>
    </location>
</feature>
<feature type="domain" description="HAMP" evidence="12">
    <location>
        <begin position="196"/>
        <end position="248"/>
    </location>
</feature>
<evidence type="ECO:0000259" key="10">
    <source>
        <dbReference type="PROSITE" id="PS50109"/>
    </source>
</evidence>
<dbReference type="InterPro" id="IPR036097">
    <property type="entry name" value="HisK_dim/P_sf"/>
</dbReference>
<dbReference type="PANTHER" id="PTHR45339:SF1">
    <property type="entry name" value="HYBRID SIGNAL TRANSDUCTION HISTIDINE KINASE J"/>
    <property type="match status" value="1"/>
</dbReference>
<evidence type="ECO:0000313" key="14">
    <source>
        <dbReference type="Proteomes" id="UP001382455"/>
    </source>
</evidence>
<dbReference type="InterPro" id="IPR005467">
    <property type="entry name" value="His_kinase_dom"/>
</dbReference>
<keyword evidence="7" id="KW-0902">Two-component regulatory system</keyword>
<dbReference type="RefSeq" id="WP_336435865.1">
    <property type="nucleotide sequence ID" value="NZ_JBAWKS010000001.1"/>
</dbReference>
<evidence type="ECO:0000256" key="9">
    <source>
        <dbReference type="SAM" id="Phobius"/>
    </source>
</evidence>
<organism evidence="13 14">
    <name type="scientific">Pseudoalteromonas spongiae</name>
    <dbReference type="NCBI Taxonomy" id="298657"/>
    <lineage>
        <taxon>Bacteria</taxon>
        <taxon>Pseudomonadati</taxon>
        <taxon>Pseudomonadota</taxon>
        <taxon>Gammaproteobacteria</taxon>
        <taxon>Alteromonadales</taxon>
        <taxon>Pseudoalteromonadaceae</taxon>
        <taxon>Pseudoalteromonas</taxon>
    </lineage>
</organism>
<dbReference type="Gene3D" id="3.30.565.10">
    <property type="entry name" value="Histidine kinase-like ATPase, C-terminal domain"/>
    <property type="match status" value="1"/>
</dbReference>
<keyword evidence="5" id="KW-0808">Transferase</keyword>
<dbReference type="InterPro" id="IPR011006">
    <property type="entry name" value="CheY-like_superfamily"/>
</dbReference>
<dbReference type="PROSITE" id="PS50109">
    <property type="entry name" value="HIS_KIN"/>
    <property type="match status" value="1"/>
</dbReference>
<comment type="subcellular location">
    <subcellularLocation>
        <location evidence="2">Membrane</location>
    </subcellularLocation>
</comment>
<gene>
    <name evidence="13" type="ORF">WAE96_14100</name>
</gene>
<proteinExistence type="predicted"/>
<feature type="modified residue" description="4-aspartylphosphate" evidence="8">
    <location>
        <position position="558"/>
    </location>
</feature>
<dbReference type="Pfam" id="PF02518">
    <property type="entry name" value="HATPase_c"/>
    <property type="match status" value="1"/>
</dbReference>
<evidence type="ECO:0000256" key="2">
    <source>
        <dbReference type="ARBA" id="ARBA00004370"/>
    </source>
</evidence>
<evidence type="ECO:0000256" key="4">
    <source>
        <dbReference type="ARBA" id="ARBA00022553"/>
    </source>
</evidence>
<dbReference type="SMART" id="SM00448">
    <property type="entry name" value="REC"/>
    <property type="match status" value="1"/>
</dbReference>
<feature type="domain" description="Histidine kinase" evidence="10">
    <location>
        <begin position="270"/>
        <end position="490"/>
    </location>
</feature>
<dbReference type="Gene3D" id="1.10.287.130">
    <property type="match status" value="1"/>
</dbReference>
<dbReference type="CDD" id="cd00082">
    <property type="entry name" value="HisKA"/>
    <property type="match status" value="1"/>
</dbReference>
<dbReference type="InterPro" id="IPR003594">
    <property type="entry name" value="HATPase_dom"/>
</dbReference>
<dbReference type="InterPro" id="IPR004358">
    <property type="entry name" value="Sig_transdc_His_kin-like_C"/>
</dbReference>
<dbReference type="PRINTS" id="PR00344">
    <property type="entry name" value="BCTRLSENSOR"/>
</dbReference>
<sequence>MTEGLTLGKRITLLLSIIYITVLAGLVLFNKHNATQLSKAMMKHEAELIIESIVVATANRISTANFKRVTSAIGANDAVDHVLIAKADSGVILASNQAELIGESFTSSHFRFSQLLDNLNLNQAPDYFYFDNQLIYLASFEAISEDRRALEDLIVILVINTKQLGNYIALSNQYIFFAALLGFSITMALSIYVIRSQAIVPLYQLLNSIRAGIKSRKPKKVSVQRSDEIGELVNAYNDLLDNLLTKQAELKKETEKSQLAAQAKSDFLAVMSHEIRTPLNGVLGTATLLAKTSMTEQQQQQLDVITSSGQQLLATINDILDISKIEAGKLILHPVPCEINQMLKNVVDMFNASAMEKDVSIIANYTNQTSYVALDDVRVKQVLINLISNAIKFTEQGTVSVSVELTATGQSKYLLTITIVDTGIGLSEAQIDSLFTKFVQADASTTRKYGGTGLGLAICNALVKQMNGAIEVASKLGQGSRFVVTLPCDEVEKPELNLDAAHNIEKVVDAAILLVDDVPLNQHIAKAMLAEHTVTTANNGLEAVAKAKEQQFDIILMDCLMPELDGFDATKQIRQFDTNTPIIALTASNQSETKDKCLAAGMNDFLSKPLVEKDLLNMINQWANRP</sequence>
<accession>A0ABU8EX96</accession>
<dbReference type="Gene3D" id="3.40.50.2300">
    <property type="match status" value="1"/>
</dbReference>
<dbReference type="InterPro" id="IPR001789">
    <property type="entry name" value="Sig_transdc_resp-reg_receiver"/>
</dbReference>
<dbReference type="SMART" id="SM00387">
    <property type="entry name" value="HATPase_c"/>
    <property type="match status" value="1"/>
</dbReference>
<dbReference type="SUPFAM" id="SSF55874">
    <property type="entry name" value="ATPase domain of HSP90 chaperone/DNA topoisomerase II/histidine kinase"/>
    <property type="match status" value="1"/>
</dbReference>
<evidence type="ECO:0000256" key="1">
    <source>
        <dbReference type="ARBA" id="ARBA00000085"/>
    </source>
</evidence>
<feature type="domain" description="Response regulatory" evidence="11">
    <location>
        <begin position="511"/>
        <end position="623"/>
    </location>
</feature>
<name>A0ABU8EX96_9GAMM</name>
<protein>
    <recommendedName>
        <fullName evidence="3">histidine kinase</fullName>
        <ecNumber evidence="3">2.7.13.3</ecNumber>
    </recommendedName>
</protein>
<dbReference type="CDD" id="cd16922">
    <property type="entry name" value="HATPase_EvgS-ArcB-TorS-like"/>
    <property type="match status" value="1"/>
</dbReference>
<keyword evidence="14" id="KW-1185">Reference proteome</keyword>
<evidence type="ECO:0000256" key="6">
    <source>
        <dbReference type="ARBA" id="ARBA00022777"/>
    </source>
</evidence>
<reference evidence="13 14" key="1">
    <citation type="submission" date="2023-12" db="EMBL/GenBank/DDBJ databases">
        <title>Friends and Foes: Symbiotic and Algicidal bacterial influence on Karenia brevis blooms.</title>
        <authorList>
            <person name="Fei C."/>
            <person name="Mohamed A.R."/>
            <person name="Booker A."/>
            <person name="Arshad M."/>
            <person name="Klass S."/>
            <person name="Ahn S."/>
            <person name="Gilbert P.M."/>
            <person name="Heil C.A."/>
            <person name="Martinez J.M."/>
            <person name="Amin S.A."/>
        </authorList>
    </citation>
    <scope>NUCLEOTIDE SEQUENCE [LARGE SCALE GENOMIC DNA]</scope>
    <source>
        <strain evidence="13 14">CE15</strain>
    </source>
</reference>
<dbReference type="GO" id="GO:0005524">
    <property type="term" value="F:ATP binding"/>
    <property type="evidence" value="ECO:0007669"/>
    <property type="project" value="UniProtKB-KW"/>
</dbReference>
<evidence type="ECO:0000256" key="7">
    <source>
        <dbReference type="ARBA" id="ARBA00023012"/>
    </source>
</evidence>
<dbReference type="EC" id="2.7.13.3" evidence="3"/>
<dbReference type="InterPro" id="IPR036890">
    <property type="entry name" value="HATPase_C_sf"/>
</dbReference>
<evidence type="ECO:0000256" key="5">
    <source>
        <dbReference type="ARBA" id="ARBA00022679"/>
    </source>
</evidence>
<keyword evidence="4 8" id="KW-0597">Phosphoprotein</keyword>
<feature type="transmembrane region" description="Helical" evidence="9">
    <location>
        <begin position="174"/>
        <end position="194"/>
    </location>
</feature>
<dbReference type="Pfam" id="PF00512">
    <property type="entry name" value="HisKA"/>
    <property type="match status" value="1"/>
</dbReference>
<dbReference type="PANTHER" id="PTHR45339">
    <property type="entry name" value="HYBRID SIGNAL TRANSDUCTION HISTIDINE KINASE J"/>
    <property type="match status" value="1"/>
</dbReference>
<dbReference type="Gene3D" id="6.10.340.10">
    <property type="match status" value="1"/>
</dbReference>
<keyword evidence="9" id="KW-0812">Transmembrane</keyword>
<comment type="caution">
    <text evidence="13">The sequence shown here is derived from an EMBL/GenBank/DDBJ whole genome shotgun (WGS) entry which is preliminary data.</text>
</comment>
<keyword evidence="13" id="KW-0067">ATP-binding</keyword>
<dbReference type="PROSITE" id="PS50110">
    <property type="entry name" value="RESPONSE_REGULATORY"/>
    <property type="match status" value="1"/>
</dbReference>
<dbReference type="SUPFAM" id="SSF47384">
    <property type="entry name" value="Homodimeric domain of signal transducing histidine kinase"/>
    <property type="match status" value="1"/>
</dbReference>
<dbReference type="InterPro" id="IPR003660">
    <property type="entry name" value="HAMP_dom"/>
</dbReference>
<keyword evidence="9" id="KW-1133">Transmembrane helix</keyword>
<keyword evidence="13" id="KW-0547">Nucleotide-binding</keyword>
<evidence type="ECO:0000313" key="13">
    <source>
        <dbReference type="EMBL" id="MEI4550798.1"/>
    </source>
</evidence>
<evidence type="ECO:0000259" key="11">
    <source>
        <dbReference type="PROSITE" id="PS50110"/>
    </source>
</evidence>
<dbReference type="SMART" id="SM00388">
    <property type="entry name" value="HisKA"/>
    <property type="match status" value="1"/>
</dbReference>
<dbReference type="InterPro" id="IPR003661">
    <property type="entry name" value="HisK_dim/P_dom"/>
</dbReference>
<keyword evidence="9" id="KW-0472">Membrane</keyword>
<dbReference type="EMBL" id="JBAWKS010000001">
    <property type="protein sequence ID" value="MEI4550798.1"/>
    <property type="molecule type" value="Genomic_DNA"/>
</dbReference>
<dbReference type="SUPFAM" id="SSF52172">
    <property type="entry name" value="CheY-like"/>
    <property type="match status" value="1"/>
</dbReference>
<dbReference type="Proteomes" id="UP001382455">
    <property type="component" value="Unassembled WGS sequence"/>
</dbReference>
<evidence type="ECO:0000259" key="12">
    <source>
        <dbReference type="PROSITE" id="PS50885"/>
    </source>
</evidence>
<comment type="catalytic activity">
    <reaction evidence="1">
        <text>ATP + protein L-histidine = ADP + protein N-phospho-L-histidine.</text>
        <dbReference type="EC" id="2.7.13.3"/>
    </reaction>
</comment>
<evidence type="ECO:0000256" key="8">
    <source>
        <dbReference type="PROSITE-ProRule" id="PRU00169"/>
    </source>
</evidence>
<dbReference type="PROSITE" id="PS50885">
    <property type="entry name" value="HAMP"/>
    <property type="match status" value="1"/>
</dbReference>